<evidence type="ECO:0000259" key="8">
    <source>
        <dbReference type="PROSITE" id="PS50016"/>
    </source>
</evidence>
<dbReference type="CDD" id="cd15560">
    <property type="entry name" value="PHD2_3_BPTF"/>
    <property type="match status" value="1"/>
</dbReference>
<dbReference type="PROSITE" id="PS50016">
    <property type="entry name" value="ZF_PHD_2"/>
    <property type="match status" value="2"/>
</dbReference>
<keyword evidence="3 6" id="KW-0863">Zinc-finger</keyword>
<feature type="region of interest" description="Disordered" evidence="7">
    <location>
        <begin position="1566"/>
        <end position="1604"/>
    </location>
</feature>
<evidence type="ECO:0000256" key="4">
    <source>
        <dbReference type="ARBA" id="ARBA00022833"/>
    </source>
</evidence>
<dbReference type="InterPro" id="IPR037869">
    <property type="entry name" value="Spp1/CFP1"/>
</dbReference>
<evidence type="ECO:0000256" key="3">
    <source>
        <dbReference type="ARBA" id="ARBA00022771"/>
    </source>
</evidence>
<keyword evidence="10" id="KW-1185">Reference proteome</keyword>
<feature type="region of interest" description="Disordered" evidence="7">
    <location>
        <begin position="1975"/>
        <end position="1998"/>
    </location>
</feature>
<dbReference type="PROSITE" id="PS01359">
    <property type="entry name" value="ZF_PHD_1"/>
    <property type="match status" value="2"/>
</dbReference>
<feature type="compositionally biased region" description="Basic and acidic residues" evidence="7">
    <location>
        <begin position="1100"/>
        <end position="1130"/>
    </location>
</feature>
<evidence type="ECO:0000313" key="9">
    <source>
        <dbReference type="EMBL" id="CAB9497258.1"/>
    </source>
</evidence>
<dbReference type="Gene3D" id="3.30.40.10">
    <property type="entry name" value="Zinc/RING finger domain, C3HC4 (zinc finger)"/>
    <property type="match status" value="2"/>
</dbReference>
<organism evidence="9 10">
    <name type="scientific">Seminavis robusta</name>
    <dbReference type="NCBI Taxonomy" id="568900"/>
    <lineage>
        <taxon>Eukaryota</taxon>
        <taxon>Sar</taxon>
        <taxon>Stramenopiles</taxon>
        <taxon>Ochrophyta</taxon>
        <taxon>Bacillariophyta</taxon>
        <taxon>Bacillariophyceae</taxon>
        <taxon>Bacillariophycidae</taxon>
        <taxon>Naviculales</taxon>
        <taxon>Naviculaceae</taxon>
        <taxon>Seminavis</taxon>
    </lineage>
</organism>
<reference evidence="9" key="1">
    <citation type="submission" date="2020-06" db="EMBL/GenBank/DDBJ databases">
        <authorList>
            <consortium name="Plant Systems Biology data submission"/>
        </authorList>
    </citation>
    <scope>NUCLEOTIDE SEQUENCE</scope>
    <source>
        <strain evidence="9">D6</strain>
    </source>
</reference>
<dbReference type="InterPro" id="IPR001965">
    <property type="entry name" value="Znf_PHD"/>
</dbReference>
<dbReference type="OrthoDB" id="198567at2759"/>
<dbReference type="InterPro" id="IPR013083">
    <property type="entry name" value="Znf_RING/FYVE/PHD"/>
</dbReference>
<dbReference type="InterPro" id="IPR019787">
    <property type="entry name" value="Znf_PHD-finger"/>
</dbReference>
<dbReference type="Pfam" id="PF00628">
    <property type="entry name" value="PHD"/>
    <property type="match status" value="2"/>
</dbReference>
<feature type="compositionally biased region" description="Basic and acidic residues" evidence="7">
    <location>
        <begin position="211"/>
        <end position="223"/>
    </location>
</feature>
<evidence type="ECO:0000256" key="5">
    <source>
        <dbReference type="ARBA" id="ARBA00023242"/>
    </source>
</evidence>
<feature type="compositionally biased region" description="Low complexity" evidence="7">
    <location>
        <begin position="140"/>
        <end position="179"/>
    </location>
</feature>
<feature type="domain" description="PHD-type" evidence="8">
    <location>
        <begin position="1810"/>
        <end position="1860"/>
    </location>
</feature>
<feature type="compositionally biased region" description="Basic residues" evidence="7">
    <location>
        <begin position="324"/>
        <end position="333"/>
    </location>
</feature>
<feature type="region of interest" description="Disordered" evidence="7">
    <location>
        <begin position="303"/>
        <end position="345"/>
    </location>
</feature>
<feature type="region of interest" description="Disordered" evidence="7">
    <location>
        <begin position="63"/>
        <end position="223"/>
    </location>
</feature>
<feature type="compositionally biased region" description="Polar residues" evidence="7">
    <location>
        <begin position="180"/>
        <end position="201"/>
    </location>
</feature>
<feature type="compositionally biased region" description="Low complexity" evidence="7">
    <location>
        <begin position="112"/>
        <end position="125"/>
    </location>
</feature>
<sequence>MSGRRRNVNIGANSIVYSGRGRPRTKEIVDRPLPVGIVLGSPSPGGDIFKNRKIRVGGHYQAKVPKAPLSSAKDGQEQQQRVYQRAVTRKPPSLVSQEYPHLTGKQVEEYQAKQQQQEENAQDAQGNNLQGPPSDMEVDTAATLTADAMPTTTTTTTTTVTSPHSSSSIASNNTSSGSTDRQSNHNIHNNDQETNSSMDAQSNNSNTNHHNNKEDQDTEENLKTQRGGLLVRPSATSAAFASSAESTTTTTTFTDDGEAFWDYIQPLLVPPKETFVVTANNNANDTWQSKILQWHLDKQQRAQEAIEEMQRKQQQEAEQQAMQPRRRGRRKRKKEDASSSTVKPETCQDALDCIMEEGKAHAMQHFWLRHKGQLGIAKVETRVQLSAGKAEMTRKVNDHKRRRDTPNHGGLYWRQFCEQSAVAAMTGDYRTSTNDTQKKGKKAMHQTLPADQGELEFHRETWKAILLLGQAIVEQLTKASSSSRVPPTKLSLLLSFLNNAYQVRPMPEDVFRAASVTPDINRSFDFIAEYADKARKVQAKLMDTLYETNDGGVEWDIVQKLLDQQGIRALPVELDDATELHQQLALVADWQSRLDALVEEDELCLSSLEDLAQEGRSFIFRSRSLVCLENRIQKAYQLRDRVLQWRQSCEQCEEDLDDKKENFKYLCGMVRDANRLKLKFPVVTDLLETHRTVEAWIDRANIAIRSRISLKEIKALVQKGEELPVNLSDLMEKLRSRVGLADDWISRFKDVVSCSDSMPDEICLDSGEALLRWMGSMRDALRDGKHIELHDLASEGSRIPVEIDLVKLLQIELDGKTWTMKAKKWVPCLAKDEDIACKKAKLEDLREHLEKGALLRERIDLPASEKIEWVLEGEMEIRAIVQAADDWFVKYKPYLDWDNRRSEVRSCLSMTTLRTICDEANAIHANIGNAAGKMARILAQAEDWQKKHETLLLTCKIIPSDQASFVPQDKSRVTLAMMTAASEAAASEVSLDLDEAKELMKLVEKVKDWTTRATNAAPKRSKRQSRGRKPKLTVDDIIGLIKEAERLPVDTSEEVNRLQIQLSTVQEWRAKAREELENIYNGFQKLRHVADETYGPPQEYTRKKQRPESTEGDADDTKSESDSDEKKSADDLVQAEMSSTAGSEDQEGIPSMGNGNCNINQLIKFYRREAMTHGVISGEVEAADLLEKVSNWCVRSVKYLVTQRDVFDKRFFGAFDRFVAQGRGLLAPTNRSGEGEQIRLEDQELAEKLNAAWSAVVSDQLQRLEVLLADREQFISWCNAAEAMLGSKGEKKPPLDKLKELTDQSRAFPSVCDMVQRVRGIFYKAMEWQKSTARILKEGPKMSRNEAKSILDEGEKLGFVCEEMKVIKNALRLARNWSNKVKRCDLDQGSTNATAVQALIEEHESLLLEMPEELATLQQAMKLYCICRRPYSGFMIGCDECEEWYHGLCIGITESKADRVDKFVCVRCCVSKVFKNTAKEGVAAVKKWTCQKDMKRARQTESQRHQRKIRKETKEIEKQRAQIQAIEESQQQQESIQTAAIAMEVENNVCAGVSNPLVLTNGVSTEATAAPQPTPPESDKTPENSSEQAEKPKPQPKLTPEEAQAKIQKCLDTIRKCNDRLSLLSKQTEEKKEIMAQEDAKASLLRNWFLRVRSLVLFPRSDEGAEQSRPLKDGSASFIMQSLIKNAQDLAIANLTDVAATINGFHCLSWCILASTTLARKPMYRDVELLVSLAKPLKFSEEKAIRVLRGILTRAKAWQAKVMKALAPSPGEKKKYNLETLKELELAAQDIPCHLKEVSLLNAVIEDKGARYCICGGPSDARVMLGCDKCARWFHGSCVNMTKEQSDDMQNWVCPPCSGSPLQVNIAKCGIVWDEVSDASSKKGKKSCCHLIASVAPDSAKMWPPFGLFGSSTALEMLGPEISAIPDAEELVPAAVVPVSAPTVNVPLATPAASVGSAVVQQAVANEAQLASNDQSTTVNQQALAPAPALSSSLPPARSDSAEAITAAPSVATTVKPCELPSFNWLAASGDLAAFAAAQASLGSWPMALGQAGAISSNSTAVGLDCLNAMIGQNVKPAASESLHNGNDAKEASATAATITTQEMCALKPQSAVPALSAVNVTKEQEVSFRQEPETLQAGAVKAAAESVPPSGSCHAEQAYAMPPAAETTVASEVQLPPAPAPMPPGLSLMVAALPLQEGGS</sequence>
<dbReference type="GO" id="GO:0048188">
    <property type="term" value="C:Set1C/COMPASS complex"/>
    <property type="evidence" value="ECO:0007669"/>
    <property type="project" value="InterPro"/>
</dbReference>
<dbReference type="Proteomes" id="UP001153069">
    <property type="component" value="Unassembled WGS sequence"/>
</dbReference>
<feature type="region of interest" description="Disordered" evidence="7">
    <location>
        <begin position="1496"/>
        <end position="1516"/>
    </location>
</feature>
<dbReference type="InterPro" id="IPR011011">
    <property type="entry name" value="Znf_FYVE_PHD"/>
</dbReference>
<dbReference type="GO" id="GO:0045893">
    <property type="term" value="P:positive regulation of DNA-templated transcription"/>
    <property type="evidence" value="ECO:0007669"/>
    <property type="project" value="TreeGrafter"/>
</dbReference>
<keyword evidence="5" id="KW-0539">Nucleus</keyword>
<evidence type="ECO:0000256" key="2">
    <source>
        <dbReference type="ARBA" id="ARBA00022723"/>
    </source>
</evidence>
<dbReference type="InterPro" id="IPR019786">
    <property type="entry name" value="Zinc_finger_PHD-type_CS"/>
</dbReference>
<evidence type="ECO:0000256" key="6">
    <source>
        <dbReference type="PROSITE-ProRule" id="PRU00146"/>
    </source>
</evidence>
<accession>A0A9N8H095</accession>
<feature type="domain" description="PHD-type" evidence="8">
    <location>
        <begin position="1422"/>
        <end position="1471"/>
    </location>
</feature>
<feature type="compositionally biased region" description="Low complexity" evidence="7">
    <location>
        <begin position="1983"/>
        <end position="1997"/>
    </location>
</feature>
<keyword evidence="4" id="KW-0862">Zinc</keyword>
<name>A0A9N8H095_9STRA</name>
<keyword evidence="2" id="KW-0479">Metal-binding</keyword>
<dbReference type="GO" id="GO:0008270">
    <property type="term" value="F:zinc ion binding"/>
    <property type="evidence" value="ECO:0007669"/>
    <property type="project" value="UniProtKB-KW"/>
</dbReference>
<dbReference type="SMART" id="SM00249">
    <property type="entry name" value="PHD"/>
    <property type="match status" value="2"/>
</dbReference>
<gene>
    <name evidence="9" type="ORF">SEMRO_17_G012090.1</name>
</gene>
<dbReference type="PANTHER" id="PTHR46174">
    <property type="entry name" value="CXXC-TYPE ZINC FINGER PROTEIN 1"/>
    <property type="match status" value="1"/>
</dbReference>
<dbReference type="SUPFAM" id="SSF57903">
    <property type="entry name" value="FYVE/PHD zinc finger"/>
    <property type="match status" value="2"/>
</dbReference>
<proteinExistence type="predicted"/>
<dbReference type="Pfam" id="PF08429">
    <property type="entry name" value="PLU-1"/>
    <property type="match status" value="3"/>
</dbReference>
<feature type="region of interest" description="Disordered" evidence="7">
    <location>
        <begin position="234"/>
        <end position="253"/>
    </location>
</feature>
<dbReference type="EMBL" id="CAICTM010000017">
    <property type="protein sequence ID" value="CAB9497258.1"/>
    <property type="molecule type" value="Genomic_DNA"/>
</dbReference>
<protein>
    <submittedName>
        <fullName evidence="9">Nucleosome-remodeling factor subunit</fullName>
    </submittedName>
</protein>
<comment type="subcellular location">
    <subcellularLocation>
        <location evidence="1">Nucleus</location>
    </subcellularLocation>
</comment>
<comment type="caution">
    <text evidence="9">The sequence shown here is derived from an EMBL/GenBank/DDBJ whole genome shotgun (WGS) entry which is preliminary data.</text>
</comment>
<evidence type="ECO:0000256" key="7">
    <source>
        <dbReference type="SAM" id="MobiDB-lite"/>
    </source>
</evidence>
<evidence type="ECO:0000256" key="1">
    <source>
        <dbReference type="ARBA" id="ARBA00004123"/>
    </source>
</evidence>
<feature type="compositionally biased region" description="Basic and acidic residues" evidence="7">
    <location>
        <begin position="1577"/>
        <end position="1604"/>
    </location>
</feature>
<evidence type="ECO:0000313" key="10">
    <source>
        <dbReference type="Proteomes" id="UP001153069"/>
    </source>
</evidence>
<feature type="region of interest" description="Disordered" evidence="7">
    <location>
        <begin position="1090"/>
        <end position="1153"/>
    </location>
</feature>
<dbReference type="PANTHER" id="PTHR46174:SF1">
    <property type="entry name" value="CXXC-TYPE ZINC FINGER PROTEIN 1"/>
    <property type="match status" value="1"/>
</dbReference>
<dbReference type="InterPro" id="IPR013637">
    <property type="entry name" value="Lys_sp_deMease-like_dom"/>
</dbReference>